<dbReference type="SUPFAM" id="SSF53850">
    <property type="entry name" value="Periplasmic binding protein-like II"/>
    <property type="match status" value="1"/>
</dbReference>
<dbReference type="CDD" id="cd13637">
    <property type="entry name" value="PBP2_Ca3427_like"/>
    <property type="match status" value="1"/>
</dbReference>
<dbReference type="GO" id="GO:0042597">
    <property type="term" value="C:periplasmic space"/>
    <property type="evidence" value="ECO:0007669"/>
    <property type="project" value="UniProtKB-SubCell"/>
</dbReference>
<sequence length="289" mass="32522">MKTIKITGVPEHFNFPWLKLIEEQPLAAAGYTLEWKDESNGSGAMNKALKEEETDIAIILTESFIKDKIEGNPGKIIGYHVLSPLNWGIHVPAKSPVKTINDLQNAPFLISRYGSGSHLMTYLLAKKNDWNPETLQFDVVGNMDGALEAFADQQPKGFLWEKFTTKPLVDAGHFRRIAEFPTPWPCFVIVAHEKLLQDHSAILPELLSRLYAQSETLKASSQLPALLSKTYHLQETDILEWLKQTTWATKPEMEKATLEKTMDTLKELGLIDKKISVESLVASNMAHLI</sequence>
<proteinExistence type="inferred from homology"/>
<dbReference type="Pfam" id="PF22384">
    <property type="entry name" value="PBP2_Ca3427_like"/>
    <property type="match status" value="1"/>
</dbReference>
<feature type="domain" description="Ca3427-like PBP 2" evidence="4">
    <location>
        <begin position="103"/>
        <end position="179"/>
    </location>
</feature>
<protein>
    <submittedName>
        <fullName evidence="5">ABC transporter substrate-binding protein</fullName>
    </submittedName>
</protein>
<evidence type="ECO:0000259" key="4">
    <source>
        <dbReference type="Pfam" id="PF22384"/>
    </source>
</evidence>
<name>A0A2Z4IQB3_9BACT</name>
<dbReference type="RefSeq" id="WP_112786639.1">
    <property type="nucleotide sequence ID" value="NZ_CP030041.1"/>
</dbReference>
<dbReference type="AlphaFoldDB" id="A0A2Z4IQB3"/>
<evidence type="ECO:0000313" key="6">
    <source>
        <dbReference type="Proteomes" id="UP000248688"/>
    </source>
</evidence>
<dbReference type="KEGG" id="est:DN752_20520"/>
<gene>
    <name evidence="5" type="ORF">DN752_20520</name>
</gene>
<comment type="similarity">
    <text evidence="2">Belongs to the bacterial solute-binding protein SsuA/TauA family.</text>
</comment>
<organism evidence="5 6">
    <name type="scientific">Echinicola strongylocentroti</name>
    <dbReference type="NCBI Taxonomy" id="1795355"/>
    <lineage>
        <taxon>Bacteria</taxon>
        <taxon>Pseudomonadati</taxon>
        <taxon>Bacteroidota</taxon>
        <taxon>Cytophagia</taxon>
        <taxon>Cytophagales</taxon>
        <taxon>Cyclobacteriaceae</taxon>
        <taxon>Echinicola</taxon>
    </lineage>
</organism>
<evidence type="ECO:0000313" key="5">
    <source>
        <dbReference type="EMBL" id="AWW33272.1"/>
    </source>
</evidence>
<accession>A0A2Z4IQB3</accession>
<evidence type="ECO:0000256" key="1">
    <source>
        <dbReference type="ARBA" id="ARBA00004418"/>
    </source>
</evidence>
<keyword evidence="6" id="KW-1185">Reference proteome</keyword>
<reference evidence="5 6" key="1">
    <citation type="submission" date="2018-06" db="EMBL/GenBank/DDBJ databases">
        <title>Echinicola strongylocentroti sp. nov., isolated from a sea urchin Strongylocentrotus intermedius.</title>
        <authorList>
            <person name="Bae S.S."/>
        </authorList>
    </citation>
    <scope>NUCLEOTIDE SEQUENCE [LARGE SCALE GENOMIC DNA]</scope>
    <source>
        <strain evidence="5 6">MEBiC08714</strain>
    </source>
</reference>
<keyword evidence="3" id="KW-0732">Signal</keyword>
<evidence type="ECO:0000256" key="2">
    <source>
        <dbReference type="ARBA" id="ARBA00010742"/>
    </source>
</evidence>
<dbReference type="InterPro" id="IPR054364">
    <property type="entry name" value="Ca3427-like_PBP2"/>
</dbReference>
<dbReference type="OrthoDB" id="6191474at2"/>
<evidence type="ECO:0000256" key="3">
    <source>
        <dbReference type="ARBA" id="ARBA00022729"/>
    </source>
</evidence>
<dbReference type="Gene3D" id="3.40.190.10">
    <property type="entry name" value="Periplasmic binding protein-like II"/>
    <property type="match status" value="2"/>
</dbReference>
<comment type="subcellular location">
    <subcellularLocation>
        <location evidence="1">Periplasm</location>
    </subcellularLocation>
</comment>
<dbReference type="Proteomes" id="UP000248688">
    <property type="component" value="Chromosome"/>
</dbReference>
<dbReference type="PANTHER" id="PTHR30024:SF47">
    <property type="entry name" value="TAURINE-BINDING PERIPLASMIC PROTEIN"/>
    <property type="match status" value="1"/>
</dbReference>
<dbReference type="PANTHER" id="PTHR30024">
    <property type="entry name" value="ALIPHATIC SULFONATES-BINDING PROTEIN-RELATED"/>
    <property type="match status" value="1"/>
</dbReference>
<dbReference type="EMBL" id="CP030041">
    <property type="protein sequence ID" value="AWW33272.1"/>
    <property type="molecule type" value="Genomic_DNA"/>
</dbReference>